<comment type="pathway">
    <text evidence="6">Quinol/quinone metabolism; 1,4-dihydroxy-2-naphthoate biosynthesis; 1,4-dihydroxy-2-naphthoate from chorismate: step 2/7.</text>
</comment>
<dbReference type="PANTHER" id="PTHR42916:SF1">
    <property type="entry name" value="PROTEIN PHYLLO, CHLOROPLASTIC"/>
    <property type="match status" value="1"/>
</dbReference>
<protein>
    <recommendedName>
        <fullName evidence="6">2-succinyl-5-enolpyruvyl-6-hydroxy-3-cyclohexene-1-carboxylate synthase</fullName>
        <shortName evidence="6">SEPHCHC synthase</shortName>
        <ecNumber evidence="6">2.2.1.9</ecNumber>
    </recommendedName>
    <alternativeName>
        <fullName evidence="6">Menaquinone biosynthesis protein MenD</fullName>
    </alternativeName>
</protein>
<keyword evidence="5 6" id="KW-0464">Manganese</keyword>
<comment type="cofactor">
    <cofactor evidence="6">
        <name>thiamine diphosphate</name>
        <dbReference type="ChEBI" id="CHEBI:58937"/>
    </cofactor>
    <text evidence="6">Binds 1 thiamine pyrophosphate per subunit.</text>
</comment>
<keyword evidence="4 6" id="KW-0786">Thiamine pyrophosphate</keyword>
<organism evidence="10 12">
    <name type="scientific">Draconibacterium orientale</name>
    <dbReference type="NCBI Taxonomy" id="1168034"/>
    <lineage>
        <taxon>Bacteria</taxon>
        <taxon>Pseudomonadati</taxon>
        <taxon>Bacteroidota</taxon>
        <taxon>Bacteroidia</taxon>
        <taxon>Marinilabiliales</taxon>
        <taxon>Prolixibacteraceae</taxon>
        <taxon>Draconibacterium</taxon>
    </lineage>
</organism>
<dbReference type="CDD" id="cd02009">
    <property type="entry name" value="TPP_SHCHC_synthase"/>
    <property type="match status" value="1"/>
</dbReference>
<dbReference type="Proteomes" id="UP000023772">
    <property type="component" value="Chromosome"/>
</dbReference>
<dbReference type="InterPro" id="IPR004433">
    <property type="entry name" value="MenaQ_synth_MenD"/>
</dbReference>
<comment type="catalytic activity">
    <reaction evidence="6">
        <text>isochorismate + 2-oxoglutarate + H(+) = 5-enolpyruvoyl-6-hydroxy-2-succinyl-cyclohex-3-ene-1-carboxylate + CO2</text>
        <dbReference type="Rhea" id="RHEA:25593"/>
        <dbReference type="ChEBI" id="CHEBI:15378"/>
        <dbReference type="ChEBI" id="CHEBI:16526"/>
        <dbReference type="ChEBI" id="CHEBI:16810"/>
        <dbReference type="ChEBI" id="CHEBI:29780"/>
        <dbReference type="ChEBI" id="CHEBI:58818"/>
        <dbReference type="EC" id="2.2.1.9"/>
    </reaction>
</comment>
<evidence type="ECO:0000256" key="3">
    <source>
        <dbReference type="ARBA" id="ARBA00022842"/>
    </source>
</evidence>
<dbReference type="HAMAP" id="MF_01659">
    <property type="entry name" value="MenD"/>
    <property type="match status" value="1"/>
</dbReference>
<reference evidence="10 12" key="2">
    <citation type="submission" date="2016-10" db="EMBL/GenBank/DDBJ databases">
        <authorList>
            <person name="de Groot N.N."/>
        </authorList>
    </citation>
    <scope>NUCLEOTIDE SEQUENCE [LARGE SCALE GENOMIC DNA]</scope>
    <source>
        <strain evidence="10 12">DSM 25947</strain>
    </source>
</reference>
<evidence type="ECO:0000256" key="6">
    <source>
        <dbReference type="HAMAP-Rule" id="MF_01659"/>
    </source>
</evidence>
<comment type="similarity">
    <text evidence="6">Belongs to the TPP enzyme family. MenD subfamily.</text>
</comment>
<dbReference type="KEGG" id="dori:FH5T_20845"/>
<evidence type="ECO:0000256" key="1">
    <source>
        <dbReference type="ARBA" id="ARBA00022679"/>
    </source>
</evidence>
<dbReference type="UniPathway" id="UPA01057">
    <property type="reaction ID" value="UER00164"/>
</dbReference>
<dbReference type="CDD" id="cd07037">
    <property type="entry name" value="TPP_PYR_MenD"/>
    <property type="match status" value="1"/>
</dbReference>
<evidence type="ECO:0000313" key="9">
    <source>
        <dbReference type="EMBL" id="AHW61235.1"/>
    </source>
</evidence>
<dbReference type="UniPathway" id="UPA00079"/>
<dbReference type="OrthoDB" id="9791859at2"/>
<feature type="domain" description="Thiamine pyrophosphate enzyme TPP-binding" evidence="7">
    <location>
        <begin position="397"/>
        <end position="537"/>
    </location>
</feature>
<evidence type="ECO:0000259" key="7">
    <source>
        <dbReference type="Pfam" id="PF02775"/>
    </source>
</evidence>
<comment type="function">
    <text evidence="6">Catalyzes the thiamine diphosphate-dependent decarboxylation of 2-oxoglutarate and the subsequent addition of the resulting succinic semialdehyde-thiamine pyrophosphate anion to isochorismate to yield 2-succinyl-5-enolpyruvyl-6-hydroxy-3-cyclohexene-1-carboxylate (SEPHCHC).</text>
</comment>
<dbReference type="NCBIfam" id="TIGR00173">
    <property type="entry name" value="menD"/>
    <property type="match status" value="1"/>
</dbReference>
<dbReference type="eggNOG" id="COG1165">
    <property type="taxonomic scope" value="Bacteria"/>
</dbReference>
<dbReference type="STRING" id="1168034.FH5T_20845"/>
<dbReference type="AlphaFoldDB" id="X5E175"/>
<evidence type="ECO:0000313" key="12">
    <source>
        <dbReference type="Proteomes" id="UP000181981"/>
    </source>
</evidence>
<dbReference type="Proteomes" id="UP000181981">
    <property type="component" value="Unassembled WGS sequence"/>
</dbReference>
<dbReference type="Gene3D" id="3.40.50.970">
    <property type="match status" value="2"/>
</dbReference>
<dbReference type="EMBL" id="CP007451">
    <property type="protein sequence ID" value="AHW61235.1"/>
    <property type="molecule type" value="Genomic_DNA"/>
</dbReference>
<comment type="cofactor">
    <cofactor evidence="6">
        <name>Mg(2+)</name>
        <dbReference type="ChEBI" id="CHEBI:18420"/>
    </cofactor>
    <cofactor evidence="6">
        <name>Mn(2+)</name>
        <dbReference type="ChEBI" id="CHEBI:29035"/>
    </cofactor>
</comment>
<evidence type="ECO:0000259" key="8">
    <source>
        <dbReference type="Pfam" id="PF02776"/>
    </source>
</evidence>
<dbReference type="SUPFAM" id="SSF52518">
    <property type="entry name" value="Thiamin diphosphate-binding fold (THDP-binding)"/>
    <property type="match status" value="2"/>
</dbReference>
<feature type="domain" description="Thiamine pyrophosphate enzyme N-terminal TPP-binding" evidence="8">
    <location>
        <begin position="11"/>
        <end position="120"/>
    </location>
</feature>
<dbReference type="HOGENOM" id="CLU_006051_3_0_10"/>
<dbReference type="Pfam" id="PF02775">
    <property type="entry name" value="TPP_enzyme_C"/>
    <property type="match status" value="1"/>
</dbReference>
<dbReference type="PANTHER" id="PTHR42916">
    <property type="entry name" value="2-SUCCINYL-5-ENOLPYRUVYL-6-HYDROXY-3-CYCLOHEXENE-1-CARBOXYLATE SYNTHASE"/>
    <property type="match status" value="1"/>
</dbReference>
<evidence type="ECO:0000313" key="11">
    <source>
        <dbReference type="Proteomes" id="UP000023772"/>
    </source>
</evidence>
<keyword evidence="11" id="KW-1185">Reference proteome</keyword>
<dbReference type="InterPro" id="IPR011766">
    <property type="entry name" value="TPP_enzyme_TPP-bd"/>
</dbReference>
<dbReference type="GO" id="GO:0030145">
    <property type="term" value="F:manganese ion binding"/>
    <property type="evidence" value="ECO:0007669"/>
    <property type="project" value="UniProtKB-UniRule"/>
</dbReference>
<gene>
    <name evidence="6" type="primary">menD</name>
    <name evidence="9" type="ORF">FH5T_20845</name>
    <name evidence="10" type="ORF">SAMN05444285_13135</name>
</gene>
<dbReference type="Pfam" id="PF02776">
    <property type="entry name" value="TPP_enzyme_N"/>
    <property type="match status" value="1"/>
</dbReference>
<keyword evidence="2 6" id="KW-0479">Metal-binding</keyword>
<dbReference type="GO" id="GO:0070204">
    <property type="term" value="F:2-succinyl-5-enolpyruvyl-6-hydroxy-3-cyclohexene-1-carboxylic-acid synthase activity"/>
    <property type="evidence" value="ECO:0007669"/>
    <property type="project" value="UniProtKB-UniRule"/>
</dbReference>
<keyword evidence="1 6" id="KW-0808">Transferase</keyword>
<evidence type="ECO:0000256" key="5">
    <source>
        <dbReference type="ARBA" id="ARBA00023211"/>
    </source>
</evidence>
<dbReference type="PIRSF" id="PIRSF004983">
    <property type="entry name" value="MenD"/>
    <property type="match status" value="1"/>
</dbReference>
<dbReference type="GO" id="GO:0009234">
    <property type="term" value="P:menaquinone biosynthetic process"/>
    <property type="evidence" value="ECO:0007669"/>
    <property type="project" value="UniProtKB-UniRule"/>
</dbReference>
<dbReference type="InterPro" id="IPR029061">
    <property type="entry name" value="THDP-binding"/>
</dbReference>
<dbReference type="RefSeq" id="WP_038562808.1">
    <property type="nucleotide sequence ID" value="NZ_FOHT01000031.1"/>
</dbReference>
<dbReference type="InterPro" id="IPR012001">
    <property type="entry name" value="Thiamin_PyroP_enz_TPP-bd_dom"/>
</dbReference>
<evidence type="ECO:0000256" key="2">
    <source>
        <dbReference type="ARBA" id="ARBA00022723"/>
    </source>
</evidence>
<dbReference type="EMBL" id="FOHT01000031">
    <property type="protein sequence ID" value="SET95018.1"/>
    <property type="molecule type" value="Genomic_DNA"/>
</dbReference>
<comment type="pathway">
    <text evidence="6">Quinol/quinone metabolism; menaquinone biosynthesis.</text>
</comment>
<evidence type="ECO:0000313" key="10">
    <source>
        <dbReference type="EMBL" id="SET95018.1"/>
    </source>
</evidence>
<dbReference type="GO" id="GO:0030976">
    <property type="term" value="F:thiamine pyrophosphate binding"/>
    <property type="evidence" value="ECO:0007669"/>
    <property type="project" value="UniProtKB-UniRule"/>
</dbReference>
<dbReference type="Gene3D" id="3.40.50.1220">
    <property type="entry name" value="TPP-binding domain"/>
    <property type="match status" value="1"/>
</dbReference>
<accession>X5E175</accession>
<dbReference type="EC" id="2.2.1.9" evidence="6"/>
<sequence>MYTNNTQILHLISLLKEYGISKVVISPGSRHYPLTHSLEADKSFQLYSVVDERSAAFFALGLIQESDSPVAICCSSGTASVNYSSAVCEAYYQKLPLLVITIDRLSALLGQTEDQMIKQTNIYENFVNFECTLSMGDNAMDIWHSNRLINEALIKLTKKDNGPTHINIPIKQHRDLKFETKTLPKVRRIFHHDPELSEQDWKDSAAMLENKRIMIVWGQSEPLSNKLSAALDEFSKTQNYVILTDSISNCTHHRAILNTFTTLRALSIPDQDNLAPDFVFTIGANFVFNLEIKGFLGAYKNKLENWQINNGGEISDPFKRLTRVFEMSPTLFFEKITKYSSTPGESDSYFKQWDVIAQAVPEPEVQYSQLQVLGKLVKKLPENSVLQIANSNAIRLMHLFKIKKTVRCYCNRGVNGIDGCMSTAVGFAASSDKIVYYVTGDLTFFYDMNALWNRYISKKLRIVLINNEGGAVMHMPFPKSQARELEQYTSAYHNTSAKGWAESVGITYTSVTNEDEAEKAIAEITDETMETPMLIEVFTKKEEDVEIVKSYYNSINKVKTIDRAKRKAYRIAKQYLNNF</sequence>
<keyword evidence="6" id="KW-0474">Menaquinone biosynthesis</keyword>
<keyword evidence="3 6" id="KW-0460">Magnesium</keyword>
<reference evidence="9 11" key="1">
    <citation type="submission" date="2014-03" db="EMBL/GenBank/DDBJ databases">
        <title>Complete genome sequence of a deeply braunched marine Bacteroidia bacterium Draconibacterium orientale type strain FH5T.</title>
        <authorList>
            <person name="Li X."/>
            <person name="Wang X."/>
            <person name="Xie Z."/>
            <person name="Du Z."/>
            <person name="Chen G."/>
        </authorList>
    </citation>
    <scope>NUCLEOTIDE SEQUENCE [LARGE SCALE GENOMIC DNA]</scope>
    <source>
        <strain evidence="9 11">FH5</strain>
    </source>
</reference>
<proteinExistence type="inferred from homology"/>
<name>X5E175_9BACT</name>
<dbReference type="GO" id="GO:0000287">
    <property type="term" value="F:magnesium ion binding"/>
    <property type="evidence" value="ECO:0007669"/>
    <property type="project" value="UniProtKB-UniRule"/>
</dbReference>
<evidence type="ECO:0000256" key="4">
    <source>
        <dbReference type="ARBA" id="ARBA00023052"/>
    </source>
</evidence>
<comment type="subunit">
    <text evidence="6">Homodimer.</text>
</comment>